<gene>
    <name evidence="2" type="ORF">EDC17_100121</name>
</gene>
<reference evidence="2 3" key="1">
    <citation type="submission" date="2019-03" db="EMBL/GenBank/DDBJ databases">
        <title>Genomic Encyclopedia of Type Strains, Phase IV (KMG-IV): sequencing the most valuable type-strain genomes for metagenomic binning, comparative biology and taxonomic classification.</title>
        <authorList>
            <person name="Goeker M."/>
        </authorList>
    </citation>
    <scope>NUCLEOTIDE SEQUENCE [LARGE SCALE GENOMIC DNA]</scope>
    <source>
        <strain evidence="2 3">DSM 22362</strain>
    </source>
</reference>
<proteinExistence type="predicted"/>
<evidence type="ECO:0000313" key="2">
    <source>
        <dbReference type="EMBL" id="TCV20682.1"/>
    </source>
</evidence>
<dbReference type="Proteomes" id="UP000295197">
    <property type="component" value="Unassembled WGS sequence"/>
</dbReference>
<evidence type="ECO:0000256" key="1">
    <source>
        <dbReference type="SAM" id="SignalP"/>
    </source>
</evidence>
<dbReference type="EMBL" id="SMBZ01000001">
    <property type="protein sequence ID" value="TCV20682.1"/>
    <property type="molecule type" value="Genomic_DNA"/>
</dbReference>
<organism evidence="2 3">
    <name type="scientific">Sphingobacterium alimentarium</name>
    <dbReference type="NCBI Taxonomy" id="797292"/>
    <lineage>
        <taxon>Bacteria</taxon>
        <taxon>Pseudomonadati</taxon>
        <taxon>Bacteroidota</taxon>
        <taxon>Sphingobacteriia</taxon>
        <taxon>Sphingobacteriales</taxon>
        <taxon>Sphingobacteriaceae</taxon>
        <taxon>Sphingobacterium</taxon>
    </lineage>
</organism>
<dbReference type="InterPro" id="IPR032710">
    <property type="entry name" value="NTF2-like_dom_sf"/>
</dbReference>
<dbReference type="SUPFAM" id="SSF54427">
    <property type="entry name" value="NTF2-like"/>
    <property type="match status" value="1"/>
</dbReference>
<dbReference type="RefSeq" id="WP_132775738.1">
    <property type="nucleotide sequence ID" value="NZ_SMBZ01000001.1"/>
</dbReference>
<dbReference type="Pfam" id="PF12893">
    <property type="entry name" value="Lumazine_bd_2"/>
    <property type="match status" value="1"/>
</dbReference>
<evidence type="ECO:0000313" key="3">
    <source>
        <dbReference type="Proteomes" id="UP000295197"/>
    </source>
</evidence>
<name>A0A4R3W3I6_9SPHI</name>
<dbReference type="OrthoDB" id="708438at2"/>
<keyword evidence="3" id="KW-1185">Reference proteome</keyword>
<protein>
    <submittedName>
        <fullName evidence="2">Putative lumazine-binding protein</fullName>
    </submittedName>
</protein>
<feature type="chain" id="PRO_5020644067" evidence="1">
    <location>
        <begin position="23"/>
        <end position="141"/>
    </location>
</feature>
<feature type="signal peptide" evidence="1">
    <location>
        <begin position="1"/>
        <end position="22"/>
    </location>
</feature>
<sequence length="141" mass="15893">MKRNLLAIATVMMMVLSLSSFANEKANPSVSGPSVSIVANYLNASVLGHQNDIKEMLADNFEYFNTANKKKSSKEEYVKFLNETNNSKYDCAYTYEVLDQTGKFAVAKATFKFDNFTRVDILTLQDTAEGWKISEVITNYK</sequence>
<dbReference type="Gene3D" id="3.10.450.50">
    <property type="match status" value="1"/>
</dbReference>
<comment type="caution">
    <text evidence="2">The sequence shown here is derived from an EMBL/GenBank/DDBJ whole genome shotgun (WGS) entry which is preliminary data.</text>
</comment>
<accession>A0A4R3W3I6</accession>
<keyword evidence="1" id="KW-0732">Signal</keyword>
<dbReference type="AlphaFoldDB" id="A0A4R3W3I6"/>
<dbReference type="InterPro" id="IPR039437">
    <property type="entry name" value="FrzH/put_lumazine-bd"/>
</dbReference>